<dbReference type="PANTHER" id="PTHR31151:SF0">
    <property type="entry name" value="PROLINE-TRNA LIGASE (DUF1680)"/>
    <property type="match status" value="1"/>
</dbReference>
<evidence type="ECO:0000313" key="1">
    <source>
        <dbReference type="EMBL" id="WEW61134.1"/>
    </source>
</evidence>
<protein>
    <recommendedName>
        <fullName evidence="3">Non-reducing end beta-L-arabinofuranosidase</fullName>
    </recommendedName>
</protein>
<dbReference type="AlphaFoldDB" id="A0AAF0DLR5"/>
<dbReference type="InterPro" id="IPR008928">
    <property type="entry name" value="6-hairpin_glycosidase_sf"/>
</dbReference>
<reference evidence="1" key="1">
    <citation type="submission" date="2023-03" db="EMBL/GenBank/DDBJ databases">
        <title>Emydomyces testavorans Genome Sequence.</title>
        <authorList>
            <person name="Hoyer L."/>
        </authorList>
    </citation>
    <scope>NUCLEOTIDE SEQUENCE</scope>
    <source>
        <strain evidence="1">16-2883</strain>
    </source>
</reference>
<evidence type="ECO:0000313" key="2">
    <source>
        <dbReference type="Proteomes" id="UP001219355"/>
    </source>
</evidence>
<keyword evidence="2" id="KW-1185">Reference proteome</keyword>
<evidence type="ECO:0008006" key="3">
    <source>
        <dbReference type="Google" id="ProtNLM"/>
    </source>
</evidence>
<dbReference type="EMBL" id="CP120630">
    <property type="protein sequence ID" value="WEW61134.1"/>
    <property type="molecule type" value="Genomic_DNA"/>
</dbReference>
<dbReference type="PANTHER" id="PTHR31151">
    <property type="entry name" value="PROLINE-TRNA LIGASE (DUF1680)"/>
    <property type="match status" value="1"/>
</dbReference>
<sequence>MAYGDGGQNPIPPPKGLLPLGLEPLPLGSIKPRGWLLEQVKSMASGLAGHEYDFYQVVRDSPWLGGSREYSDLNEALPYWFNGAVPLAYETRDEALLGKIKKIANHILAHQQQDGWLGPETNVSHRNFWGRTPLVLGLAQMAEAEAGTDLAKLILDAMHKFLGVMHSMLSNNLQGLVAHPGDVFNEQWGRSRAADMILALQWLYEKDPRENKDKLLESMEFFRQGGHDWSWWYTEEVYPKVDLDTLPFNFTDKYYHFEHGVNVGQGLKAVAAIRRFTHDDKLLDSARRGVDWTFLYHGTPSGGVIADERLSGQSPVRGVELCSVVETMYSLTYLYQATAERDYADRCELTAYNALPVMVTTDWWAHQYIAQTNQPVSHIVSRTPWFNVGSNAQTFGLEPNYPCCTVNHPQGYPKFISNMFVRINDDGIAHALLGPASVETTTKSGAKVNITCDTAYPFENDFWYHIENSEDFTFHVRVPKWANRETSWVSIDAGLPAPVLPNPNDGQQGIFLHAGRHIVRYSLDTDIRVVPRANDTVSIYHGSLLYAIPLDPDVKYNQSTYPGAPALAREYTMAPRKKWGLAIDPSTLRFKGLSDSLARLPNPVWAEGTSVTTIKATVCEIKWELTEPRGHAPNPPHAPDRKCVDKPFEIELVPYGTAKLHMAELPVMQLSEK</sequence>
<name>A0AAF0DLR5_9EURO</name>
<dbReference type="SUPFAM" id="SSF48208">
    <property type="entry name" value="Six-hairpin glycosidases"/>
    <property type="match status" value="1"/>
</dbReference>
<gene>
    <name evidence="1" type="ORF">PRK78_006624</name>
</gene>
<proteinExistence type="predicted"/>
<dbReference type="GO" id="GO:0005975">
    <property type="term" value="P:carbohydrate metabolic process"/>
    <property type="evidence" value="ECO:0007669"/>
    <property type="project" value="InterPro"/>
</dbReference>
<accession>A0AAF0DLR5</accession>
<organism evidence="1 2">
    <name type="scientific">Emydomyces testavorans</name>
    <dbReference type="NCBI Taxonomy" id="2070801"/>
    <lineage>
        <taxon>Eukaryota</taxon>
        <taxon>Fungi</taxon>
        <taxon>Dikarya</taxon>
        <taxon>Ascomycota</taxon>
        <taxon>Pezizomycotina</taxon>
        <taxon>Eurotiomycetes</taxon>
        <taxon>Eurotiomycetidae</taxon>
        <taxon>Onygenales</taxon>
        <taxon>Nannizziopsiaceae</taxon>
        <taxon>Emydomyces</taxon>
    </lineage>
</organism>
<dbReference type="Proteomes" id="UP001219355">
    <property type="component" value="Chromosome 4"/>
</dbReference>